<feature type="domain" description="PAC" evidence="12">
    <location>
        <begin position="162"/>
        <end position="216"/>
    </location>
</feature>
<keyword evidence="3" id="KW-0597">Phosphoprotein</keyword>
<evidence type="ECO:0000256" key="4">
    <source>
        <dbReference type="ARBA" id="ARBA00022679"/>
    </source>
</evidence>
<dbReference type="Pfam" id="PF02518">
    <property type="entry name" value="HATPase_c"/>
    <property type="match status" value="1"/>
</dbReference>
<dbReference type="PANTHER" id="PTHR43065">
    <property type="entry name" value="SENSOR HISTIDINE KINASE"/>
    <property type="match status" value="1"/>
</dbReference>
<gene>
    <name evidence="13" type="ORF">KKP3000_002994</name>
</gene>
<dbReference type="RefSeq" id="WP_275475236.1">
    <property type="nucleotide sequence ID" value="NZ_CP162940.1"/>
</dbReference>
<dbReference type="Pfam" id="PF13426">
    <property type="entry name" value="PAS_9"/>
    <property type="match status" value="1"/>
</dbReference>
<evidence type="ECO:0000259" key="11">
    <source>
        <dbReference type="PROSITE" id="PS50112"/>
    </source>
</evidence>
<keyword evidence="6" id="KW-0418">Kinase</keyword>
<evidence type="ECO:0000313" key="14">
    <source>
        <dbReference type="Proteomes" id="UP001579974"/>
    </source>
</evidence>
<keyword evidence="5" id="KW-0547">Nucleotide-binding</keyword>
<dbReference type="InterPro" id="IPR001610">
    <property type="entry name" value="PAC"/>
</dbReference>
<evidence type="ECO:0000259" key="10">
    <source>
        <dbReference type="PROSITE" id="PS50109"/>
    </source>
</evidence>
<evidence type="ECO:0000256" key="2">
    <source>
        <dbReference type="ARBA" id="ARBA00012438"/>
    </source>
</evidence>
<keyword evidence="9" id="KW-0472">Membrane</keyword>
<dbReference type="SMART" id="SM00388">
    <property type="entry name" value="HisKA"/>
    <property type="match status" value="1"/>
</dbReference>
<feature type="transmembrane region" description="Helical" evidence="9">
    <location>
        <begin position="12"/>
        <end position="33"/>
    </location>
</feature>
<keyword evidence="14" id="KW-1185">Reference proteome</keyword>
<dbReference type="PRINTS" id="PR00344">
    <property type="entry name" value="BCTRLSENSOR"/>
</dbReference>
<dbReference type="SMART" id="SM00086">
    <property type="entry name" value="PAC"/>
    <property type="match status" value="1"/>
</dbReference>
<dbReference type="SUPFAM" id="SSF55785">
    <property type="entry name" value="PYP-like sensor domain (PAS domain)"/>
    <property type="match status" value="1"/>
</dbReference>
<dbReference type="CDD" id="cd00130">
    <property type="entry name" value="PAS"/>
    <property type="match status" value="1"/>
</dbReference>
<comment type="catalytic activity">
    <reaction evidence="1">
        <text>ATP + protein L-histidine = ADP + protein N-phospho-L-histidine.</text>
        <dbReference type="EC" id="2.7.13.3"/>
    </reaction>
</comment>
<dbReference type="EC" id="2.7.13.3" evidence="2"/>
<dbReference type="PROSITE" id="PS50109">
    <property type="entry name" value="HIS_KIN"/>
    <property type="match status" value="1"/>
</dbReference>
<proteinExistence type="predicted"/>
<feature type="transmembrane region" description="Helical" evidence="9">
    <location>
        <begin position="53"/>
        <end position="71"/>
    </location>
</feature>
<keyword evidence="4" id="KW-0808">Transferase</keyword>
<evidence type="ECO:0000256" key="8">
    <source>
        <dbReference type="ARBA" id="ARBA00023012"/>
    </source>
</evidence>
<evidence type="ECO:0000256" key="7">
    <source>
        <dbReference type="ARBA" id="ARBA00022840"/>
    </source>
</evidence>
<dbReference type="InterPro" id="IPR005467">
    <property type="entry name" value="His_kinase_dom"/>
</dbReference>
<keyword evidence="9" id="KW-1133">Transmembrane helix</keyword>
<reference evidence="13 14" key="1">
    <citation type="journal article" date="2024" name="Int. J. Mol. Sci.">
        <title>Exploration of Alicyclobacillus spp. Genome in Search of Antibiotic Resistance.</title>
        <authorList>
            <person name="Bucka-Kolendo J."/>
            <person name="Kiousi D.E."/>
            <person name="Dekowska A."/>
            <person name="Mikolajczuk-Szczyrba A."/>
            <person name="Karadedos D.M."/>
            <person name="Michael P."/>
            <person name="Galanis A."/>
            <person name="Sokolowska B."/>
        </authorList>
    </citation>
    <scope>NUCLEOTIDE SEQUENCE [LARGE SCALE GENOMIC DNA]</scope>
    <source>
        <strain evidence="13 14">KKP 3000</strain>
    </source>
</reference>
<dbReference type="Gene3D" id="3.30.450.20">
    <property type="entry name" value="PAS domain"/>
    <property type="match status" value="1"/>
</dbReference>
<evidence type="ECO:0000256" key="6">
    <source>
        <dbReference type="ARBA" id="ARBA00022777"/>
    </source>
</evidence>
<keyword evidence="9" id="KW-0812">Transmembrane</keyword>
<dbReference type="Pfam" id="PF00512">
    <property type="entry name" value="HisKA"/>
    <property type="match status" value="1"/>
</dbReference>
<evidence type="ECO:0000256" key="5">
    <source>
        <dbReference type="ARBA" id="ARBA00022741"/>
    </source>
</evidence>
<keyword evidence="7" id="KW-0067">ATP-binding</keyword>
<evidence type="ECO:0000313" key="13">
    <source>
        <dbReference type="EMBL" id="MFB5189717.1"/>
    </source>
</evidence>
<dbReference type="InterPro" id="IPR004358">
    <property type="entry name" value="Sig_transdc_His_kin-like_C"/>
</dbReference>
<dbReference type="PANTHER" id="PTHR43065:SF10">
    <property type="entry name" value="PEROXIDE STRESS-ACTIVATED HISTIDINE KINASE MAK3"/>
    <property type="match status" value="1"/>
</dbReference>
<dbReference type="SUPFAM" id="SSF47384">
    <property type="entry name" value="Homodimeric domain of signal transducing histidine kinase"/>
    <property type="match status" value="1"/>
</dbReference>
<feature type="domain" description="Histidine kinase" evidence="10">
    <location>
        <begin position="229"/>
        <end position="434"/>
    </location>
</feature>
<dbReference type="EMBL" id="JBDXSU010000003">
    <property type="protein sequence ID" value="MFB5189717.1"/>
    <property type="molecule type" value="Genomic_DNA"/>
</dbReference>
<dbReference type="SUPFAM" id="SSF55874">
    <property type="entry name" value="ATPase domain of HSP90 chaperone/DNA topoisomerase II/histidine kinase"/>
    <property type="match status" value="1"/>
</dbReference>
<dbReference type="SMART" id="SM00091">
    <property type="entry name" value="PAS"/>
    <property type="match status" value="1"/>
</dbReference>
<dbReference type="InterPro" id="IPR003594">
    <property type="entry name" value="HATPase_dom"/>
</dbReference>
<dbReference type="Gene3D" id="3.30.565.10">
    <property type="entry name" value="Histidine kinase-like ATPase, C-terminal domain"/>
    <property type="match status" value="1"/>
</dbReference>
<feature type="domain" description="PAS" evidence="11">
    <location>
        <begin position="91"/>
        <end position="135"/>
    </location>
</feature>
<dbReference type="InterPro" id="IPR036890">
    <property type="entry name" value="HATPase_C_sf"/>
</dbReference>
<organism evidence="13 14">
    <name type="scientific">Alicyclobacillus fastidiosus</name>
    <dbReference type="NCBI Taxonomy" id="392011"/>
    <lineage>
        <taxon>Bacteria</taxon>
        <taxon>Bacillati</taxon>
        <taxon>Bacillota</taxon>
        <taxon>Bacilli</taxon>
        <taxon>Bacillales</taxon>
        <taxon>Alicyclobacillaceae</taxon>
        <taxon>Alicyclobacillus</taxon>
    </lineage>
</organism>
<dbReference type="SMART" id="SM00387">
    <property type="entry name" value="HATPase_c"/>
    <property type="match status" value="1"/>
</dbReference>
<dbReference type="InterPro" id="IPR000014">
    <property type="entry name" value="PAS"/>
</dbReference>
<dbReference type="InterPro" id="IPR000700">
    <property type="entry name" value="PAS-assoc_C"/>
</dbReference>
<dbReference type="InterPro" id="IPR003661">
    <property type="entry name" value="HisK_dim/P_dom"/>
</dbReference>
<protein>
    <recommendedName>
        <fullName evidence="2">histidine kinase</fullName>
        <ecNumber evidence="2">2.7.13.3</ecNumber>
    </recommendedName>
</protein>
<dbReference type="PROSITE" id="PS50113">
    <property type="entry name" value="PAC"/>
    <property type="match status" value="1"/>
</dbReference>
<dbReference type="InterPro" id="IPR035965">
    <property type="entry name" value="PAS-like_dom_sf"/>
</dbReference>
<name>A0ABV5ABZ8_9BACL</name>
<comment type="caution">
    <text evidence="13">The sequence shown here is derived from an EMBL/GenBank/DDBJ whole genome shotgun (WGS) entry which is preliminary data.</text>
</comment>
<evidence type="ECO:0000256" key="3">
    <source>
        <dbReference type="ARBA" id="ARBA00022553"/>
    </source>
</evidence>
<dbReference type="PROSITE" id="PS50112">
    <property type="entry name" value="PAS"/>
    <property type="match status" value="1"/>
</dbReference>
<dbReference type="InterPro" id="IPR036097">
    <property type="entry name" value="HisK_dim/P_sf"/>
</dbReference>
<sequence>MKRIFSWLINIWMRGPISLVSGYVLFGLLWLYFTNLIVNHMFGNTWPDTVVALRFLAFLMVTGFLSFLFLVKFNPVVRSLRIATDKALKDSEEIFESVFHYTTDAIVVFDLDMTVLKFNPTFEKMYGYTFEELGGSILPIIPKDDIASTRGYFEVVKSGAAPYQEFTGMRICKDGSTLEVMIRFSPLKDASGQIVGVSSIVKDITEIVKTQDLLVNSEKLLAVGELAAGVAHEIRNPLTSIAGFAHILPSAPLEKQPLYAQFIKGEIDRIDRIVNELLTLSKPRLMEYVSARLDSVLVEVSYLLEAQAHLNTVQLVPEFEANAPEVMCDVHQLKQVFINVMKNAIEAMPKGGCLTIGLRSIDEAVEVSFRDTGQGIAEDQLKRIGSPFFTTKETGTGLGLLACKRILDNHRGFMEIASKPGEGTTVTITIPLSRSNAVERGCTGSKTNIEQISN</sequence>
<dbReference type="CDD" id="cd00082">
    <property type="entry name" value="HisKA"/>
    <property type="match status" value="1"/>
</dbReference>
<dbReference type="Gene3D" id="1.10.287.130">
    <property type="match status" value="1"/>
</dbReference>
<dbReference type="NCBIfam" id="TIGR00229">
    <property type="entry name" value="sensory_box"/>
    <property type="match status" value="1"/>
</dbReference>
<evidence type="ECO:0000256" key="9">
    <source>
        <dbReference type="SAM" id="Phobius"/>
    </source>
</evidence>
<evidence type="ECO:0000259" key="12">
    <source>
        <dbReference type="PROSITE" id="PS50113"/>
    </source>
</evidence>
<accession>A0ABV5ABZ8</accession>
<evidence type="ECO:0000256" key="1">
    <source>
        <dbReference type="ARBA" id="ARBA00000085"/>
    </source>
</evidence>
<dbReference type="Proteomes" id="UP001579974">
    <property type="component" value="Unassembled WGS sequence"/>
</dbReference>
<keyword evidence="8" id="KW-0902">Two-component regulatory system</keyword>